<dbReference type="PROSITE" id="PS50828">
    <property type="entry name" value="SMR"/>
    <property type="match status" value="1"/>
</dbReference>
<feature type="domain" description="Smr" evidence="1">
    <location>
        <begin position="86"/>
        <end position="167"/>
    </location>
</feature>
<evidence type="ECO:0000259" key="1">
    <source>
        <dbReference type="PROSITE" id="PS50828"/>
    </source>
</evidence>
<proteinExistence type="predicted"/>
<dbReference type="Proteomes" id="UP001205906">
    <property type="component" value="Unassembled WGS sequence"/>
</dbReference>
<dbReference type="Gene3D" id="3.30.1370.110">
    <property type="match status" value="1"/>
</dbReference>
<dbReference type="InterPro" id="IPR002625">
    <property type="entry name" value="Smr_dom"/>
</dbReference>
<accession>A0ABT1C235</accession>
<reference evidence="2 3" key="1">
    <citation type="submission" date="2022-06" db="EMBL/GenBank/DDBJ databases">
        <title>Mesorhizobium sp. strain RP14 Genome sequencing and assembly.</title>
        <authorList>
            <person name="Kim I."/>
        </authorList>
    </citation>
    <scope>NUCLEOTIDE SEQUENCE [LARGE SCALE GENOMIC DNA]</scope>
    <source>
        <strain evidence="3">RP14(2022)</strain>
    </source>
</reference>
<dbReference type="SMART" id="SM00463">
    <property type="entry name" value="SMR"/>
    <property type="match status" value="1"/>
</dbReference>
<evidence type="ECO:0000313" key="2">
    <source>
        <dbReference type="EMBL" id="MCO6048884.1"/>
    </source>
</evidence>
<dbReference type="PANTHER" id="PTHR35562">
    <property type="entry name" value="DNA ENDONUCLEASE SMRA-RELATED"/>
    <property type="match status" value="1"/>
</dbReference>
<dbReference type="SUPFAM" id="SSF160443">
    <property type="entry name" value="SMR domain-like"/>
    <property type="match status" value="1"/>
</dbReference>
<evidence type="ECO:0000313" key="3">
    <source>
        <dbReference type="Proteomes" id="UP001205906"/>
    </source>
</evidence>
<comment type="caution">
    <text evidence="2">The sequence shown here is derived from an EMBL/GenBank/DDBJ whole genome shotgun (WGS) entry which is preliminary data.</text>
</comment>
<dbReference type="PANTHER" id="PTHR35562:SF2">
    <property type="entry name" value="DNA ENDONUCLEASE SMRA-RELATED"/>
    <property type="match status" value="1"/>
</dbReference>
<dbReference type="Pfam" id="PF01713">
    <property type="entry name" value="Smr"/>
    <property type="match status" value="1"/>
</dbReference>
<dbReference type="InterPro" id="IPR036063">
    <property type="entry name" value="Smr_dom_sf"/>
</dbReference>
<protein>
    <submittedName>
        <fullName evidence="2">Smr/MutS family protein</fullName>
    </submittedName>
</protein>
<name>A0ABT1C235_9HYPH</name>
<dbReference type="RefSeq" id="WP_252816116.1">
    <property type="nucleotide sequence ID" value="NZ_JAMXQS010000002.1"/>
</dbReference>
<gene>
    <name evidence="2" type="ORF">NGM99_03665</name>
</gene>
<keyword evidence="3" id="KW-1185">Reference proteome</keyword>
<dbReference type="EMBL" id="JAMXQS010000002">
    <property type="protein sequence ID" value="MCO6048884.1"/>
    <property type="molecule type" value="Genomic_DNA"/>
</dbReference>
<sequence>MTSAPTISDEDRVLWNLIAKTVKPLRPSTRVISDELPSMAELLGEAPKPAAPAPTPTVRKVPAPVMLDKPTHTKIAKGRLAIEARVDLHGLYQDQAYTLLLGFLRSAHARGARHVLVITGKGPGGDGVLRRSVPNWLMTAPFREVVSSFDHASRGHGGTGALYVRVKRRT</sequence>
<organism evidence="2 3">
    <name type="scientific">Mesorhizobium liriopis</name>
    <dbReference type="NCBI Taxonomy" id="2953882"/>
    <lineage>
        <taxon>Bacteria</taxon>
        <taxon>Pseudomonadati</taxon>
        <taxon>Pseudomonadota</taxon>
        <taxon>Alphaproteobacteria</taxon>
        <taxon>Hyphomicrobiales</taxon>
        <taxon>Phyllobacteriaceae</taxon>
        <taxon>Mesorhizobium</taxon>
    </lineage>
</organism>